<gene>
    <name evidence="1" type="ORF">OUZ56_011507</name>
</gene>
<name>A0ABQ9Z0F4_9CRUS</name>
<organism evidence="1 2">
    <name type="scientific">Daphnia magna</name>
    <dbReference type="NCBI Taxonomy" id="35525"/>
    <lineage>
        <taxon>Eukaryota</taxon>
        <taxon>Metazoa</taxon>
        <taxon>Ecdysozoa</taxon>
        <taxon>Arthropoda</taxon>
        <taxon>Crustacea</taxon>
        <taxon>Branchiopoda</taxon>
        <taxon>Diplostraca</taxon>
        <taxon>Cladocera</taxon>
        <taxon>Anomopoda</taxon>
        <taxon>Daphniidae</taxon>
        <taxon>Daphnia</taxon>
    </lineage>
</organism>
<reference evidence="1 2" key="1">
    <citation type="journal article" date="2023" name="Nucleic Acids Res.">
        <title>The hologenome of Daphnia magna reveals possible DNA methylation and microbiome-mediated evolution of the host genome.</title>
        <authorList>
            <person name="Chaturvedi A."/>
            <person name="Li X."/>
            <person name="Dhandapani V."/>
            <person name="Marshall H."/>
            <person name="Kissane S."/>
            <person name="Cuenca-Cambronero M."/>
            <person name="Asole G."/>
            <person name="Calvet F."/>
            <person name="Ruiz-Romero M."/>
            <person name="Marangio P."/>
            <person name="Guigo R."/>
            <person name="Rago D."/>
            <person name="Mirbahai L."/>
            <person name="Eastwood N."/>
            <person name="Colbourne J.K."/>
            <person name="Zhou J."/>
            <person name="Mallon E."/>
            <person name="Orsini L."/>
        </authorList>
    </citation>
    <scope>NUCLEOTIDE SEQUENCE [LARGE SCALE GENOMIC DNA]</scope>
    <source>
        <strain evidence="1">LRV0_1</strain>
    </source>
</reference>
<comment type="caution">
    <text evidence="1">The sequence shown here is derived from an EMBL/GenBank/DDBJ whole genome shotgun (WGS) entry which is preliminary data.</text>
</comment>
<accession>A0ABQ9Z0F4</accession>
<protein>
    <submittedName>
        <fullName evidence="1">Uncharacterized protein</fullName>
    </submittedName>
</protein>
<dbReference type="Proteomes" id="UP001234178">
    <property type="component" value="Unassembled WGS sequence"/>
</dbReference>
<evidence type="ECO:0000313" key="1">
    <source>
        <dbReference type="EMBL" id="KAK4006353.1"/>
    </source>
</evidence>
<dbReference type="EMBL" id="JAOYFB010000002">
    <property type="protein sequence ID" value="KAK4006353.1"/>
    <property type="molecule type" value="Genomic_DNA"/>
</dbReference>
<sequence>MKVSFCVNRNVETYSVFEDTTFLDFQVQRNRNSAIRCGFLNDPGARCLHLIKLVELEKIVNHELRDIVSKFFYPMSHDVAGILLPDAHLRSTLTCNWEKFPQR</sequence>
<evidence type="ECO:0000313" key="2">
    <source>
        <dbReference type="Proteomes" id="UP001234178"/>
    </source>
</evidence>
<keyword evidence="2" id="KW-1185">Reference proteome</keyword>
<proteinExistence type="predicted"/>